<name>A0A0F8XH03_9ZZZZ</name>
<proteinExistence type="predicted"/>
<feature type="non-terminal residue" evidence="2">
    <location>
        <position position="50"/>
    </location>
</feature>
<evidence type="ECO:0000256" key="1">
    <source>
        <dbReference type="SAM" id="Phobius"/>
    </source>
</evidence>
<dbReference type="EMBL" id="LAZR01063039">
    <property type="protein sequence ID" value="KKK60295.1"/>
    <property type="molecule type" value="Genomic_DNA"/>
</dbReference>
<comment type="caution">
    <text evidence="2">The sequence shown here is derived from an EMBL/GenBank/DDBJ whole genome shotgun (WGS) entry which is preliminary data.</text>
</comment>
<evidence type="ECO:0000313" key="2">
    <source>
        <dbReference type="EMBL" id="KKK60295.1"/>
    </source>
</evidence>
<keyword evidence="1" id="KW-0472">Membrane</keyword>
<accession>A0A0F8XH03</accession>
<gene>
    <name evidence="2" type="ORF">LCGC14_3025780</name>
</gene>
<organism evidence="2">
    <name type="scientific">marine sediment metagenome</name>
    <dbReference type="NCBI Taxonomy" id="412755"/>
    <lineage>
        <taxon>unclassified sequences</taxon>
        <taxon>metagenomes</taxon>
        <taxon>ecological metagenomes</taxon>
    </lineage>
</organism>
<keyword evidence="1" id="KW-1133">Transmembrane helix</keyword>
<dbReference type="AlphaFoldDB" id="A0A0F8XH03"/>
<sequence length="50" mass="5681">MLILIYPLSSTLILASILTNIELYIIVLGLMPCLIIMWLIGYFILIKNVT</sequence>
<protein>
    <submittedName>
        <fullName evidence="2">Uncharacterized protein</fullName>
    </submittedName>
</protein>
<reference evidence="2" key="1">
    <citation type="journal article" date="2015" name="Nature">
        <title>Complex archaea that bridge the gap between prokaryotes and eukaryotes.</title>
        <authorList>
            <person name="Spang A."/>
            <person name="Saw J.H."/>
            <person name="Jorgensen S.L."/>
            <person name="Zaremba-Niedzwiedzka K."/>
            <person name="Martijn J."/>
            <person name="Lind A.E."/>
            <person name="van Eijk R."/>
            <person name="Schleper C."/>
            <person name="Guy L."/>
            <person name="Ettema T.J."/>
        </authorList>
    </citation>
    <scope>NUCLEOTIDE SEQUENCE</scope>
</reference>
<feature type="transmembrane region" description="Helical" evidence="1">
    <location>
        <begin position="25"/>
        <end position="45"/>
    </location>
</feature>
<keyword evidence="1" id="KW-0812">Transmembrane</keyword>